<evidence type="ECO:0000313" key="2">
    <source>
        <dbReference type="Proteomes" id="UP000834106"/>
    </source>
</evidence>
<dbReference type="EMBL" id="OU503053">
    <property type="protein sequence ID" value="CAI9782082.1"/>
    <property type="molecule type" value="Genomic_DNA"/>
</dbReference>
<reference evidence="1" key="1">
    <citation type="submission" date="2023-05" db="EMBL/GenBank/DDBJ databases">
        <authorList>
            <person name="Huff M."/>
        </authorList>
    </citation>
    <scope>NUCLEOTIDE SEQUENCE</scope>
</reference>
<name>A0AAD2E7V1_9LAMI</name>
<evidence type="ECO:0000313" key="1">
    <source>
        <dbReference type="EMBL" id="CAI9782082.1"/>
    </source>
</evidence>
<dbReference type="AlphaFoldDB" id="A0AAD2E7V1"/>
<gene>
    <name evidence="1" type="ORF">FPE_LOCUS29512</name>
</gene>
<sequence>MDLGFVFFEEDKDSILVEIILGLQRLGGKMDGKGQEEAGNVNNLQFQGLIFRKRGKWKEGLQFGNKLYNRALRGRCQDELNCLLPPLALLLPPPSQFINQAFDHGLAVPDGDMVEKASKLCIVARGGIKRLIRPSDSQSQDLNHRKLNLVDCSVGGQTAGIAQGQLAMHKLIRW</sequence>
<keyword evidence="2" id="KW-1185">Reference proteome</keyword>
<proteinExistence type="predicted"/>
<dbReference type="Proteomes" id="UP000834106">
    <property type="component" value="Chromosome 18"/>
</dbReference>
<organism evidence="1 2">
    <name type="scientific">Fraxinus pennsylvanica</name>
    <dbReference type="NCBI Taxonomy" id="56036"/>
    <lineage>
        <taxon>Eukaryota</taxon>
        <taxon>Viridiplantae</taxon>
        <taxon>Streptophyta</taxon>
        <taxon>Embryophyta</taxon>
        <taxon>Tracheophyta</taxon>
        <taxon>Spermatophyta</taxon>
        <taxon>Magnoliopsida</taxon>
        <taxon>eudicotyledons</taxon>
        <taxon>Gunneridae</taxon>
        <taxon>Pentapetalae</taxon>
        <taxon>asterids</taxon>
        <taxon>lamiids</taxon>
        <taxon>Lamiales</taxon>
        <taxon>Oleaceae</taxon>
        <taxon>Oleeae</taxon>
        <taxon>Fraxinus</taxon>
    </lineage>
</organism>
<accession>A0AAD2E7V1</accession>
<protein>
    <submittedName>
        <fullName evidence="1">Uncharacterized protein</fullName>
    </submittedName>
</protein>